<keyword evidence="1" id="KW-0812">Transmembrane</keyword>
<name>A0A9D1L6K6_9FIRM</name>
<dbReference type="AlphaFoldDB" id="A0A9D1L6K6"/>
<evidence type="ECO:0000313" key="2">
    <source>
        <dbReference type="EMBL" id="HIU25851.1"/>
    </source>
</evidence>
<dbReference type="Proteomes" id="UP000824090">
    <property type="component" value="Unassembled WGS sequence"/>
</dbReference>
<dbReference type="EMBL" id="DVMP01000090">
    <property type="protein sequence ID" value="HIU25851.1"/>
    <property type="molecule type" value="Genomic_DNA"/>
</dbReference>
<keyword evidence="1" id="KW-1133">Transmembrane helix</keyword>
<sequence length="246" mass="27298">MKKSTKGFYTIEAVIFLPLVILAILSLGYFIKAAGVWENCIHGAVDESVRAASRAYGKSHIPIGGIIEERMLSENPRLEYGRAYYMGNDGDEGTAIYKVEAGIRLVLPLGFEREFSFETEIKYRGFIGKRPERKPMGAEGLEQYEGENPVWVFPQSGERYHGEGCTYVKASVTMKILNGAVRGKYRSCGLCHSEEISTGGIVFCFSGEDTAYHRGTCRSIKRHTSVMDKSEAEKKGYTPCRKCGGA</sequence>
<organism evidence="2 3">
    <name type="scientific">Candidatus Allocopromorpha excrementigallinarum</name>
    <dbReference type="NCBI Taxonomy" id="2840742"/>
    <lineage>
        <taxon>Bacteria</taxon>
        <taxon>Bacillati</taxon>
        <taxon>Bacillota</taxon>
        <taxon>Clostridia</taxon>
        <taxon>Eubacteriales</taxon>
        <taxon>Eubacteriaceae</taxon>
        <taxon>Eubacteriaceae incertae sedis</taxon>
        <taxon>Candidatus Allocopromorpha</taxon>
    </lineage>
</organism>
<accession>A0A9D1L6K6</accession>
<comment type="caution">
    <text evidence="2">The sequence shown here is derived from an EMBL/GenBank/DDBJ whole genome shotgun (WGS) entry which is preliminary data.</text>
</comment>
<evidence type="ECO:0000313" key="3">
    <source>
        <dbReference type="Proteomes" id="UP000824090"/>
    </source>
</evidence>
<evidence type="ECO:0008006" key="4">
    <source>
        <dbReference type="Google" id="ProtNLM"/>
    </source>
</evidence>
<gene>
    <name evidence="2" type="ORF">IAC50_05085</name>
</gene>
<evidence type="ECO:0000256" key="1">
    <source>
        <dbReference type="SAM" id="Phobius"/>
    </source>
</evidence>
<proteinExistence type="predicted"/>
<reference evidence="2" key="2">
    <citation type="journal article" date="2021" name="PeerJ">
        <title>Extensive microbial diversity within the chicken gut microbiome revealed by metagenomics and culture.</title>
        <authorList>
            <person name="Gilroy R."/>
            <person name="Ravi A."/>
            <person name="Getino M."/>
            <person name="Pursley I."/>
            <person name="Horton D.L."/>
            <person name="Alikhan N.F."/>
            <person name="Baker D."/>
            <person name="Gharbi K."/>
            <person name="Hall N."/>
            <person name="Watson M."/>
            <person name="Adriaenssens E.M."/>
            <person name="Foster-Nyarko E."/>
            <person name="Jarju S."/>
            <person name="Secka A."/>
            <person name="Antonio M."/>
            <person name="Oren A."/>
            <person name="Chaudhuri R.R."/>
            <person name="La Ragione R."/>
            <person name="Hildebrand F."/>
            <person name="Pallen M.J."/>
        </authorList>
    </citation>
    <scope>NUCLEOTIDE SEQUENCE</scope>
    <source>
        <strain evidence="2">ChiHcec3-6078</strain>
    </source>
</reference>
<keyword evidence="1" id="KW-0472">Membrane</keyword>
<reference evidence="2" key="1">
    <citation type="submission" date="2020-10" db="EMBL/GenBank/DDBJ databases">
        <authorList>
            <person name="Gilroy R."/>
        </authorList>
    </citation>
    <scope>NUCLEOTIDE SEQUENCE</scope>
    <source>
        <strain evidence="2">ChiHcec3-6078</strain>
    </source>
</reference>
<protein>
    <recommendedName>
        <fullName evidence="4">Pilus assembly protein</fullName>
    </recommendedName>
</protein>
<feature type="transmembrane region" description="Helical" evidence="1">
    <location>
        <begin position="7"/>
        <end position="31"/>
    </location>
</feature>